<gene>
    <name evidence="1" type="ORF">BV25DRAFT_1971393</name>
</gene>
<keyword evidence="2" id="KW-1185">Reference proteome</keyword>
<name>A0ACB8TDI6_9AGAM</name>
<sequence length="1478" mass="163245">MSSKKESKKRQLEDTVSVPKLKKAKLSKESQKEKKAKPEKLLQHTSNVVPEEVDFPRGGGSSYTPLEVKALRAEAVKEANEELFKKAKKQRRKSDVKGKGKAVEDGAKSDTVRIEHLNYKRITVGMKILAQVISVHPLALIVSLPNQLVGHIPITQVSSELTRALETMDVDDGWSGAEEEEDGEGKASRVPDLFEIFQQGQYVRSIVTAVHAAGATGNMSGVGRGKDEMERASRRVELGLMPEQVNEGVVKADLKTGFTMSASVASVEDHGYIMNLGVSGVSGFLSFKDAKAIIEGPSKLPVGQIIDVSVSKMSSNGRTCNVTVAPATLRKASLSEVTNVTSVLPGELVQCLITSISSIGINVQVLGFFDGTVDEFHLPEGDPSDHFKLGQKLKCRVLYELPGTSPPRFALSLAEHILKLESKSGVSETEDSPTLQDAYPIGTVLESVKISKVESERGLLVEVLPGVRGFVHISHVSDDHVVSLSSSSGAWKLGTSHTARVTGYFPLDGLLQLSMRPSVLEQKFLQVADVHVGEFIKGTIKKLTDSALFVSISGNVDGVVFPNHYADITLKQPQKRFKPGASIKCRVLTVDSDRKRIALTAKKTLVESDLPLVTRIEDAKVGLVTHAVVFRVAERRLQIEFFNNVKGTVPIKEASEALVDPLSNSFSVGKPVKVRIINVNPENGHITASIRQAAANFDSEVADISAVEIGSAVEGVVSEVHKDNAILSLNPTKIRALLSLKNLANHRNLSVVQLKGSLKAGEELQDLVVVTRNPEKGFVIVANRPKTKPALEHKQALTMDTVVVGQIVGGRVLRQHRNGTLVKLSSHITGTLHPTDGSDDYEVGMPFPNIDSIVKASVLSVDKEKKHLTLSTRPSRLHPDEHAAVVDREISGIADLKQGETIRGFIKSIAEHGLFVTLGRDVDARVQIKELFDEFVKDWKPRFQVNQVVKGRILSVNPEKKQVEMSFRSGELSRTSKPTLALSDLHEGQKIEGHVKKIEDYGLFIEIDDSRLSGLCHKSELSDNKDADITLALRSFREGDRVKAIIRAIDTEKRRISFGLKPSYFSEGDFEAEEPQSDDEKENIEPLGVVDQDEAMSDVADEEEEGLDSEPLPSEDDDGSDVEPMAVDIDMSSIIPSRPPTMSALPVPSLKLSGGFQWTGGDDRQDDADESDSSDDSDAEETSGKKKKKKRKEVELDLTADMHAKVPDSNNDFERVLLGSPNSSYLWIQYMSFQLQLSEIDKAREIAKRALKTINFREEKEKLNVWIASLNLENVYGTDETLEAVFKDAARHCDSKTVHLRLASILEQSDKFERAEEQYQKTCKKFSHSSKVWTLFGEYYLKRGELEEARKLLPRSLQSLEKRKHLKTISKFAQLEYKFGDAERGKTIFEGIIDSHPKRWDLWSIYMDMEAGQKDIQSLRNLFDRVLTLKMTSHKAKSFFKKWLGLERTLGDEEGAEAVKAKAIEWTRRAAGAADDES</sequence>
<comment type="caution">
    <text evidence="1">The sequence shown here is derived from an EMBL/GenBank/DDBJ whole genome shotgun (WGS) entry which is preliminary data.</text>
</comment>
<dbReference type="EMBL" id="MU277192">
    <property type="protein sequence ID" value="KAI0066486.1"/>
    <property type="molecule type" value="Genomic_DNA"/>
</dbReference>
<evidence type="ECO:0000313" key="1">
    <source>
        <dbReference type="EMBL" id="KAI0066486.1"/>
    </source>
</evidence>
<accession>A0ACB8TDI6</accession>
<organism evidence="1 2">
    <name type="scientific">Artomyces pyxidatus</name>
    <dbReference type="NCBI Taxonomy" id="48021"/>
    <lineage>
        <taxon>Eukaryota</taxon>
        <taxon>Fungi</taxon>
        <taxon>Dikarya</taxon>
        <taxon>Basidiomycota</taxon>
        <taxon>Agaricomycotina</taxon>
        <taxon>Agaricomycetes</taxon>
        <taxon>Russulales</taxon>
        <taxon>Auriscalpiaceae</taxon>
        <taxon>Artomyces</taxon>
    </lineage>
</organism>
<evidence type="ECO:0000313" key="2">
    <source>
        <dbReference type="Proteomes" id="UP000814140"/>
    </source>
</evidence>
<reference evidence="1" key="2">
    <citation type="journal article" date="2022" name="New Phytol.">
        <title>Evolutionary transition to the ectomycorrhizal habit in the genomes of a hyperdiverse lineage of mushroom-forming fungi.</title>
        <authorList>
            <person name="Looney B."/>
            <person name="Miyauchi S."/>
            <person name="Morin E."/>
            <person name="Drula E."/>
            <person name="Courty P.E."/>
            <person name="Kohler A."/>
            <person name="Kuo A."/>
            <person name="LaButti K."/>
            <person name="Pangilinan J."/>
            <person name="Lipzen A."/>
            <person name="Riley R."/>
            <person name="Andreopoulos W."/>
            <person name="He G."/>
            <person name="Johnson J."/>
            <person name="Nolan M."/>
            <person name="Tritt A."/>
            <person name="Barry K.W."/>
            <person name="Grigoriev I.V."/>
            <person name="Nagy L.G."/>
            <person name="Hibbett D."/>
            <person name="Henrissat B."/>
            <person name="Matheny P.B."/>
            <person name="Labbe J."/>
            <person name="Martin F.M."/>
        </authorList>
    </citation>
    <scope>NUCLEOTIDE SEQUENCE</scope>
    <source>
        <strain evidence="1">HHB10654</strain>
    </source>
</reference>
<dbReference type="Proteomes" id="UP000814140">
    <property type="component" value="Unassembled WGS sequence"/>
</dbReference>
<reference evidence="1" key="1">
    <citation type="submission" date="2021-03" db="EMBL/GenBank/DDBJ databases">
        <authorList>
            <consortium name="DOE Joint Genome Institute"/>
            <person name="Ahrendt S."/>
            <person name="Looney B.P."/>
            <person name="Miyauchi S."/>
            <person name="Morin E."/>
            <person name="Drula E."/>
            <person name="Courty P.E."/>
            <person name="Chicoki N."/>
            <person name="Fauchery L."/>
            <person name="Kohler A."/>
            <person name="Kuo A."/>
            <person name="Labutti K."/>
            <person name="Pangilinan J."/>
            <person name="Lipzen A."/>
            <person name="Riley R."/>
            <person name="Andreopoulos W."/>
            <person name="He G."/>
            <person name="Johnson J."/>
            <person name="Barry K.W."/>
            <person name="Grigoriev I.V."/>
            <person name="Nagy L."/>
            <person name="Hibbett D."/>
            <person name="Henrissat B."/>
            <person name="Matheny P.B."/>
            <person name="Labbe J."/>
            <person name="Martin F."/>
        </authorList>
    </citation>
    <scope>NUCLEOTIDE SEQUENCE</scope>
    <source>
        <strain evidence="1">HHB10654</strain>
    </source>
</reference>
<proteinExistence type="predicted"/>
<protein>
    <submittedName>
        <fullName evidence="1">Nucleic acid-binding protein</fullName>
    </submittedName>
</protein>